<accession>A0AAN7K5F3</accession>
<keyword evidence="3" id="KW-1185">Reference proteome</keyword>
<sequence>MHMYDLQEVHVLGASPTAGREASLVTSADADDVIGTRVVIRREEEERVRLDRSYSSSSMEEAPGSAYHRPWHCIRLAGMAFIKCFGLGSRGLCFTPCIPRLFLLLGSVVLLLFSDCAFMRSRCRKHVHTEVLLKVETFRFGLLQSIVFFLSNTVYAPVKSGALMFEERVIYILGCLTLACGKTTLSWRALRIQKPCFEENESNAAHGSAMPSFEPSEPSKEARWWEDFDEEDNEDMDLEELGRALSEAATSASNHKKQSENPDSCTVENPSSLKSTLPDYDSNVTGGLVHSDFIDDIVHGVC</sequence>
<dbReference type="AlphaFoldDB" id="A0AAN7K5F3"/>
<evidence type="ECO:0000313" key="3">
    <source>
        <dbReference type="Proteomes" id="UP001345219"/>
    </source>
</evidence>
<comment type="caution">
    <text evidence="2">The sequence shown here is derived from an EMBL/GenBank/DDBJ whole genome shotgun (WGS) entry which is preliminary data.</text>
</comment>
<name>A0AAN7K5F3_9MYRT</name>
<dbReference type="Proteomes" id="UP001345219">
    <property type="component" value="Chromosome 5"/>
</dbReference>
<proteinExistence type="predicted"/>
<organism evidence="2 3">
    <name type="scientific">Trapa incisa</name>
    <dbReference type="NCBI Taxonomy" id="236973"/>
    <lineage>
        <taxon>Eukaryota</taxon>
        <taxon>Viridiplantae</taxon>
        <taxon>Streptophyta</taxon>
        <taxon>Embryophyta</taxon>
        <taxon>Tracheophyta</taxon>
        <taxon>Spermatophyta</taxon>
        <taxon>Magnoliopsida</taxon>
        <taxon>eudicotyledons</taxon>
        <taxon>Gunneridae</taxon>
        <taxon>Pentapetalae</taxon>
        <taxon>rosids</taxon>
        <taxon>malvids</taxon>
        <taxon>Myrtales</taxon>
        <taxon>Lythraceae</taxon>
        <taxon>Trapa</taxon>
    </lineage>
</organism>
<feature type="region of interest" description="Disordered" evidence="1">
    <location>
        <begin position="203"/>
        <end position="222"/>
    </location>
</feature>
<dbReference type="PANTHER" id="PTHR47762:SF2">
    <property type="entry name" value="OS04G0640800 PROTEIN"/>
    <property type="match status" value="1"/>
</dbReference>
<dbReference type="PANTHER" id="PTHR47762">
    <property type="entry name" value="OSJNBB0079B02.4 PROTEIN"/>
    <property type="match status" value="1"/>
</dbReference>
<reference evidence="2 3" key="1">
    <citation type="journal article" date="2023" name="Hortic Res">
        <title>Pangenome of water caltrop reveals structural variations and asymmetric subgenome divergence after allopolyploidization.</title>
        <authorList>
            <person name="Zhang X."/>
            <person name="Chen Y."/>
            <person name="Wang L."/>
            <person name="Yuan Y."/>
            <person name="Fang M."/>
            <person name="Shi L."/>
            <person name="Lu R."/>
            <person name="Comes H.P."/>
            <person name="Ma Y."/>
            <person name="Chen Y."/>
            <person name="Huang G."/>
            <person name="Zhou Y."/>
            <person name="Zheng Z."/>
            <person name="Qiu Y."/>
        </authorList>
    </citation>
    <scope>NUCLEOTIDE SEQUENCE [LARGE SCALE GENOMIC DNA]</scope>
    <source>
        <tissue evidence="2">Roots</tissue>
    </source>
</reference>
<feature type="compositionally biased region" description="Polar residues" evidence="1">
    <location>
        <begin position="261"/>
        <end position="275"/>
    </location>
</feature>
<protein>
    <submittedName>
        <fullName evidence="2">Uncharacterized protein</fullName>
    </submittedName>
</protein>
<dbReference type="EMBL" id="JAXIOK010000010">
    <property type="protein sequence ID" value="KAK4760950.1"/>
    <property type="molecule type" value="Genomic_DNA"/>
</dbReference>
<evidence type="ECO:0000256" key="1">
    <source>
        <dbReference type="SAM" id="MobiDB-lite"/>
    </source>
</evidence>
<feature type="region of interest" description="Disordered" evidence="1">
    <location>
        <begin position="247"/>
        <end position="278"/>
    </location>
</feature>
<evidence type="ECO:0000313" key="2">
    <source>
        <dbReference type="EMBL" id="KAK4760950.1"/>
    </source>
</evidence>
<gene>
    <name evidence="2" type="ORF">SAY87_005843</name>
</gene>